<evidence type="ECO:0000313" key="4">
    <source>
        <dbReference type="EMBL" id="QXO15429.1"/>
    </source>
</evidence>
<dbReference type="GO" id="GO:0003730">
    <property type="term" value="F:mRNA 3'-UTR binding"/>
    <property type="evidence" value="ECO:0007669"/>
    <property type="project" value="TreeGrafter"/>
</dbReference>
<keyword evidence="1" id="KW-0597">Phosphoprotein</keyword>
<dbReference type="Pfam" id="PF00313">
    <property type="entry name" value="CSD"/>
    <property type="match status" value="1"/>
</dbReference>
<evidence type="ECO:0000256" key="1">
    <source>
        <dbReference type="ARBA" id="ARBA00022553"/>
    </source>
</evidence>
<dbReference type="CDD" id="cd04458">
    <property type="entry name" value="CSP_CDS"/>
    <property type="match status" value="1"/>
</dbReference>
<dbReference type="GO" id="GO:0005829">
    <property type="term" value="C:cytosol"/>
    <property type="evidence" value="ECO:0007669"/>
    <property type="project" value="UniProtKB-ARBA"/>
</dbReference>
<feature type="transmembrane region" description="Helical" evidence="2">
    <location>
        <begin position="67"/>
        <end position="85"/>
    </location>
</feature>
<keyword evidence="2" id="KW-0472">Membrane</keyword>
<dbReference type="Pfam" id="PF06961">
    <property type="entry name" value="DUF1294"/>
    <property type="match status" value="1"/>
</dbReference>
<reference evidence="4" key="1">
    <citation type="submission" date="2021-06" db="EMBL/GenBank/DDBJ databases">
        <title>Vibrio nov. sp., novel gut bacterium isolated from Yellow Sea oyster.</title>
        <authorList>
            <person name="Muhammad N."/>
            <person name="Nguyen T.H."/>
            <person name="Lee Y.-J."/>
            <person name="Ko J."/>
            <person name="Kim S.-G."/>
        </authorList>
    </citation>
    <scope>NUCLEOTIDE SEQUENCE</scope>
    <source>
        <strain evidence="4">OG9-811</strain>
    </source>
</reference>
<dbReference type="InterPro" id="IPR012340">
    <property type="entry name" value="NA-bd_OB-fold"/>
</dbReference>
<dbReference type="InterPro" id="IPR002059">
    <property type="entry name" value="CSP_DNA-bd"/>
</dbReference>
<name>A0A975U577_9VIBR</name>
<feature type="transmembrane region" description="Helical" evidence="2">
    <location>
        <begin position="91"/>
        <end position="113"/>
    </location>
</feature>
<sequence>MQGKISEWYDDKGYGFIVTPERKRKIFVHVSELRKKGLRPKVNAKVCFELGRDSQGRINAVNVNMQGAASLPLAVVFGCAFVVFVSGTTLLMGGAVVFIPLYLLLSLVTYLVYARDKNAALQGTWRIPEKTLHLLALAGGWPGALWAQNQLRHKSQKQPFKAILWLTIVLNIAAFSWTLSQPGHALIQHWLP</sequence>
<keyword evidence="2" id="KW-1133">Transmembrane helix</keyword>
<dbReference type="EMBL" id="CP076642">
    <property type="protein sequence ID" value="QXO15429.1"/>
    <property type="molecule type" value="Genomic_DNA"/>
</dbReference>
<evidence type="ECO:0000259" key="3">
    <source>
        <dbReference type="PROSITE" id="PS51857"/>
    </source>
</evidence>
<gene>
    <name evidence="4" type="ORF">KNV97_03055</name>
</gene>
<dbReference type="Proteomes" id="UP000694232">
    <property type="component" value="Chromosome 2"/>
</dbReference>
<dbReference type="SMART" id="SM00357">
    <property type="entry name" value="CSP"/>
    <property type="match status" value="1"/>
</dbReference>
<organism evidence="4 5">
    <name type="scientific">Vibrio ostreae</name>
    <dbReference type="NCBI Taxonomy" id="2841925"/>
    <lineage>
        <taxon>Bacteria</taxon>
        <taxon>Pseudomonadati</taxon>
        <taxon>Pseudomonadota</taxon>
        <taxon>Gammaproteobacteria</taxon>
        <taxon>Vibrionales</taxon>
        <taxon>Vibrionaceae</taxon>
        <taxon>Vibrio</taxon>
    </lineage>
</organism>
<dbReference type="PROSITE" id="PS51857">
    <property type="entry name" value="CSD_2"/>
    <property type="match status" value="1"/>
</dbReference>
<dbReference type="InterPro" id="IPR052069">
    <property type="entry name" value="Ca-reg_mRNA-binding_domain"/>
</dbReference>
<dbReference type="GO" id="GO:0043488">
    <property type="term" value="P:regulation of mRNA stability"/>
    <property type="evidence" value="ECO:0007669"/>
    <property type="project" value="TreeGrafter"/>
</dbReference>
<feature type="transmembrane region" description="Helical" evidence="2">
    <location>
        <begin position="162"/>
        <end position="180"/>
    </location>
</feature>
<protein>
    <submittedName>
        <fullName evidence="4">Cold shock and DUF1294 domain-containing protein</fullName>
    </submittedName>
</protein>
<evidence type="ECO:0000256" key="2">
    <source>
        <dbReference type="SAM" id="Phobius"/>
    </source>
</evidence>
<keyword evidence="2" id="KW-0812">Transmembrane</keyword>
<dbReference type="AlphaFoldDB" id="A0A975U577"/>
<evidence type="ECO:0000313" key="5">
    <source>
        <dbReference type="Proteomes" id="UP000694232"/>
    </source>
</evidence>
<dbReference type="PANTHER" id="PTHR12962">
    <property type="entry name" value="CALCIUM-REGULATED HEAT STABLE PROTEIN CRHSP-24-RELATED"/>
    <property type="match status" value="1"/>
</dbReference>
<feature type="domain" description="CSD" evidence="3">
    <location>
        <begin position="1"/>
        <end position="65"/>
    </location>
</feature>
<dbReference type="RefSeq" id="WP_136483892.1">
    <property type="nucleotide sequence ID" value="NZ_CP076642.1"/>
</dbReference>
<dbReference type="PANTHER" id="PTHR12962:SF1">
    <property type="entry name" value="COLD SHOCK DOMAIN-CONTAINING PROTEIN CG9705"/>
    <property type="match status" value="1"/>
</dbReference>
<dbReference type="KEGG" id="vos:KNV97_03055"/>
<keyword evidence="5" id="KW-1185">Reference proteome</keyword>
<dbReference type="Gene3D" id="2.40.50.140">
    <property type="entry name" value="Nucleic acid-binding proteins"/>
    <property type="match status" value="1"/>
</dbReference>
<proteinExistence type="predicted"/>
<dbReference type="InterPro" id="IPR011129">
    <property type="entry name" value="CSD"/>
</dbReference>
<accession>A0A975U577</accession>
<dbReference type="SUPFAM" id="SSF50249">
    <property type="entry name" value="Nucleic acid-binding proteins"/>
    <property type="match status" value="1"/>
</dbReference>
<dbReference type="InterPro" id="IPR010718">
    <property type="entry name" value="DUF1294"/>
</dbReference>